<evidence type="ECO:0000313" key="1">
    <source>
        <dbReference type="EMBL" id="CAA9562404.1"/>
    </source>
</evidence>
<reference evidence="1" key="1">
    <citation type="submission" date="2020-02" db="EMBL/GenBank/DDBJ databases">
        <authorList>
            <person name="Meier V. D."/>
        </authorList>
    </citation>
    <scope>NUCLEOTIDE SEQUENCE</scope>
    <source>
        <strain evidence="1">AVDCRST_MAG88</strain>
    </source>
</reference>
<name>A0A6J4UZF7_9BACT</name>
<dbReference type="AlphaFoldDB" id="A0A6J4UZF7"/>
<organism evidence="1">
    <name type="scientific">uncultured Thermomicrobiales bacterium</name>
    <dbReference type="NCBI Taxonomy" id="1645740"/>
    <lineage>
        <taxon>Bacteria</taxon>
        <taxon>Pseudomonadati</taxon>
        <taxon>Thermomicrobiota</taxon>
        <taxon>Thermomicrobia</taxon>
        <taxon>Thermomicrobiales</taxon>
        <taxon>environmental samples</taxon>
    </lineage>
</organism>
<accession>A0A6J4UZF7</accession>
<sequence>MTVQRWEYTFAYARTDPDGVWICPIGEHDVLMREFFTSLGDDGWELVESAGPTESTEGIVTFIFKRPKA</sequence>
<gene>
    <name evidence="1" type="ORF">AVDCRST_MAG88-1607</name>
</gene>
<dbReference type="EMBL" id="CADCWM010000475">
    <property type="protein sequence ID" value="CAA9562404.1"/>
    <property type="molecule type" value="Genomic_DNA"/>
</dbReference>
<proteinExistence type="predicted"/>
<protein>
    <recommendedName>
        <fullName evidence="2">DUF4177 domain-containing protein</fullName>
    </recommendedName>
</protein>
<evidence type="ECO:0008006" key="2">
    <source>
        <dbReference type="Google" id="ProtNLM"/>
    </source>
</evidence>